<keyword evidence="9" id="KW-1162">Viral penetration into host cytoplasm</keyword>
<evidence type="ECO:0000256" key="10">
    <source>
        <dbReference type="ARBA" id="ARBA00022804"/>
    </source>
</evidence>
<dbReference type="KEGG" id="vg:80544716"/>
<reference evidence="16 17" key="1">
    <citation type="journal article" date="2022" name="bioRxiv">
        <title>African army ants at the forefront of virome surveillance in a remote tropical forest.</title>
        <authorList>
            <person name="Fritz M."/>
            <person name="Reggiardo B."/>
            <person name="Filloux D."/>
            <person name="Claude L."/>
            <person name="Fernandez E."/>
            <person name="Mahe F."/>
            <person name="Kraberger S."/>
            <person name="Custer J.M."/>
            <person name="Becquart P."/>
            <person name="Mebaley T.N."/>
            <person name="Kombila L.B."/>
            <person name="Lenguiya L.H."/>
            <person name="Boundenga L."/>
            <person name="Mombo I.M."/>
            <person name="Maganga G.D."/>
            <person name="Niama F.R."/>
            <person name="Koumba J.-S."/>
            <person name="Ogliastro M."/>
            <person name="Yvon M."/>
            <person name="Martin D.P."/>
            <person name="Blanc S."/>
            <person name="Varsani A."/>
            <person name="Leroy E."/>
            <person name="Roumagnac P."/>
        </authorList>
    </citation>
    <scope>NUCLEOTIDE SEQUENCE [LARGE SCALE GENOMIC DNA]</scope>
    <source>
        <strain evidence="16">P1A-reste_4</strain>
    </source>
</reference>
<dbReference type="GO" id="GO:0075732">
    <property type="term" value="P:viral penetration into host nucleus"/>
    <property type="evidence" value="ECO:0007669"/>
    <property type="project" value="UniProtKB-KW"/>
</dbReference>
<evidence type="ECO:0000256" key="15">
    <source>
        <dbReference type="ARBA" id="ARBA00046863"/>
    </source>
</evidence>
<keyword evidence="17" id="KW-1185">Reference proteome</keyword>
<organism evidence="16 17">
    <name type="scientific">army ant associated cyclovirus 3 P1A-reste_4</name>
    <dbReference type="NCBI Taxonomy" id="3070163"/>
    <lineage>
        <taxon>Viruses</taxon>
        <taxon>Monodnaviria</taxon>
        <taxon>Shotokuvirae</taxon>
        <taxon>Cressdnaviricota</taxon>
        <taxon>Arfiviricetes</taxon>
        <taxon>Cirlivirales</taxon>
        <taxon>Circoviridae</taxon>
        <taxon>Cyclovirus</taxon>
        <taxon>Cyclovirus ibimonyo</taxon>
    </lineage>
</organism>
<keyword evidence="8" id="KW-0945">Host-virus interaction</keyword>
<dbReference type="GO" id="GO:0039615">
    <property type="term" value="C:T=1 icosahedral viral capsid"/>
    <property type="evidence" value="ECO:0007669"/>
    <property type="project" value="UniProtKB-KW"/>
</dbReference>
<protein>
    <submittedName>
        <fullName evidence="16">Coat protein</fullName>
    </submittedName>
</protein>
<comment type="subcellular location">
    <subcellularLocation>
        <location evidence="1">Host nucleus</location>
    </subcellularLocation>
    <subcellularLocation>
        <location evidence="2">Virion</location>
    </subcellularLocation>
</comment>
<dbReference type="GO" id="GO:0019069">
    <property type="term" value="P:viral capsid assembly"/>
    <property type="evidence" value="ECO:0007669"/>
    <property type="project" value="InterPro"/>
</dbReference>
<comment type="similarity">
    <text evidence="3">Belongs to the circoviridae capsid protein family.</text>
</comment>
<keyword evidence="5" id="KW-1163">Viral penetration into host nucleus</keyword>
<evidence type="ECO:0000256" key="14">
    <source>
        <dbReference type="ARBA" id="ARBA00023296"/>
    </source>
</evidence>
<evidence type="ECO:0000256" key="4">
    <source>
        <dbReference type="ARBA" id="ARBA00022431"/>
    </source>
</evidence>
<dbReference type="EMBL" id="ON324066">
    <property type="protein sequence ID" value="WBG01403.1"/>
    <property type="molecule type" value="Genomic_DNA"/>
</dbReference>
<evidence type="ECO:0000256" key="13">
    <source>
        <dbReference type="ARBA" id="ARBA00023125"/>
    </source>
</evidence>
<evidence type="ECO:0000256" key="7">
    <source>
        <dbReference type="ARBA" id="ARBA00022562"/>
    </source>
</evidence>
<name>A0AA47LWQ2_9CIRC</name>
<dbReference type="GO" id="GO:0043657">
    <property type="term" value="C:host cell"/>
    <property type="evidence" value="ECO:0007669"/>
    <property type="project" value="GOC"/>
</dbReference>
<keyword evidence="6 16" id="KW-0167">Capsid protein</keyword>
<accession>A0AA47LWQ2</accession>
<dbReference type="Proteomes" id="UP001177866">
    <property type="component" value="Segment"/>
</dbReference>
<evidence type="ECO:0000256" key="1">
    <source>
        <dbReference type="ARBA" id="ARBA00004147"/>
    </source>
</evidence>
<keyword evidence="7" id="KW-1048">Host nucleus</keyword>
<evidence type="ECO:0000256" key="2">
    <source>
        <dbReference type="ARBA" id="ARBA00004328"/>
    </source>
</evidence>
<evidence type="ECO:0000256" key="8">
    <source>
        <dbReference type="ARBA" id="ARBA00022581"/>
    </source>
</evidence>
<keyword evidence="4" id="KW-1140">T=1 icosahedral capsid protein</keyword>
<proteinExistence type="inferred from homology"/>
<dbReference type="GO" id="GO:0003677">
    <property type="term" value="F:DNA binding"/>
    <property type="evidence" value="ECO:0007669"/>
    <property type="project" value="UniProtKB-KW"/>
</dbReference>
<dbReference type="RefSeq" id="YP_010805770.1">
    <property type="nucleotide sequence ID" value="NC_077197.1"/>
</dbReference>
<evidence type="ECO:0000313" key="16">
    <source>
        <dbReference type="EMBL" id="WBG01403.1"/>
    </source>
</evidence>
<comment type="subunit">
    <text evidence="15">Homomultimer. Assembles in the nucleus, presumably in an immature form, then migrates to the cytoplasm once assembled as mature virion. Interacts with Rep; this interaction relocates Rep into the nucleus.</text>
</comment>
<keyword evidence="13" id="KW-0238">DNA-binding</keyword>
<dbReference type="SUPFAM" id="SSF88633">
    <property type="entry name" value="Positive stranded ssRNA viruses"/>
    <property type="match status" value="1"/>
</dbReference>
<keyword evidence="12" id="KW-1164">Virus endocytosis by host</keyword>
<dbReference type="InterPro" id="IPR003383">
    <property type="entry name" value="Circovirus_capsid"/>
</dbReference>
<dbReference type="GO" id="GO:0042025">
    <property type="term" value="C:host cell nucleus"/>
    <property type="evidence" value="ECO:0007669"/>
    <property type="project" value="UniProtKB-SubCell"/>
</dbReference>
<keyword evidence="14" id="KW-1160">Virus entry into host cell</keyword>
<dbReference type="GO" id="GO:0019062">
    <property type="term" value="P:virion attachment to host cell"/>
    <property type="evidence" value="ECO:0007669"/>
    <property type="project" value="UniProtKB-KW"/>
</dbReference>
<evidence type="ECO:0000256" key="6">
    <source>
        <dbReference type="ARBA" id="ARBA00022561"/>
    </source>
</evidence>
<dbReference type="Gene3D" id="2.60.120.950">
    <property type="entry name" value="Circovirus capsid protein"/>
    <property type="match status" value="1"/>
</dbReference>
<evidence type="ECO:0000313" key="17">
    <source>
        <dbReference type="Proteomes" id="UP001177866"/>
    </source>
</evidence>
<evidence type="ECO:0000256" key="11">
    <source>
        <dbReference type="ARBA" id="ARBA00022844"/>
    </source>
</evidence>
<dbReference type="GeneID" id="80544716"/>
<keyword evidence="11" id="KW-0946">Virion</keyword>
<dbReference type="Pfam" id="PF02443">
    <property type="entry name" value="Circo_capsid"/>
    <property type="match status" value="1"/>
</dbReference>
<evidence type="ECO:0000256" key="5">
    <source>
        <dbReference type="ARBA" id="ARBA00022524"/>
    </source>
</evidence>
<evidence type="ECO:0000256" key="9">
    <source>
        <dbReference type="ARBA" id="ARBA00022595"/>
    </source>
</evidence>
<sequence length="217" mass="25527">MRRYVRRYRRRRPRFARRQGRRRRVFRPRYRRGVASGTFRVKLTHVSTFTAKNDAVTHTWMSFEPKDFDEFSNLAPNFEAYKFTKCRVRVIPMQNVSNNSTSQVPMYCILPWHTLAPQSNTFEKFMSVDKAKIFKQTQTGSMVFNVNTLSAVAYADGQASLKTEWMPRIEIDANAYMVRHFAGLIAFQGDPSMADRSTKFTIVQDVWCTFYNQKTLK</sequence>
<evidence type="ECO:0000256" key="3">
    <source>
        <dbReference type="ARBA" id="ARBA00010301"/>
    </source>
</evidence>
<evidence type="ECO:0000256" key="12">
    <source>
        <dbReference type="ARBA" id="ARBA00022890"/>
    </source>
</evidence>
<keyword evidence="10" id="KW-1161">Viral attachment to host cell</keyword>
<dbReference type="GO" id="GO:0075509">
    <property type="term" value="P:endocytosis involved in viral entry into host cell"/>
    <property type="evidence" value="ECO:0007669"/>
    <property type="project" value="UniProtKB-KW"/>
</dbReference>
<dbReference type="InterPro" id="IPR038652">
    <property type="entry name" value="Circovirus_capsid_sf"/>
</dbReference>